<dbReference type="RefSeq" id="XP_001873702.1">
    <property type="nucleotide sequence ID" value="XM_001873667.1"/>
</dbReference>
<dbReference type="Proteomes" id="UP000001194">
    <property type="component" value="Unassembled WGS sequence"/>
</dbReference>
<dbReference type="OrthoDB" id="10505736at2759"/>
<organism evidence="2">
    <name type="scientific">Laccaria bicolor (strain S238N-H82 / ATCC MYA-4686)</name>
    <name type="common">Bicoloured deceiver</name>
    <name type="synonym">Laccaria laccata var. bicolor</name>
    <dbReference type="NCBI Taxonomy" id="486041"/>
    <lineage>
        <taxon>Eukaryota</taxon>
        <taxon>Fungi</taxon>
        <taxon>Dikarya</taxon>
        <taxon>Basidiomycota</taxon>
        <taxon>Agaricomycotina</taxon>
        <taxon>Agaricomycetes</taxon>
        <taxon>Agaricomycetidae</taxon>
        <taxon>Agaricales</taxon>
        <taxon>Agaricineae</taxon>
        <taxon>Hydnangiaceae</taxon>
        <taxon>Laccaria</taxon>
    </lineage>
</organism>
<dbReference type="KEGG" id="lbc:LACBIDRAFT_301932"/>
<sequence>MSNTSFARLGTDFINTTMSFFEEDTFTSLPSDQKDFIFQYLLEQVAEKRQKERDHHALQVLVDMYCLKQGYEVGYGPRSKWIAENKKRLAEEIQGMEEDEVEPFFERYKPVDCGECEDCVQARARECEGDGGQDSNVAEMPS</sequence>
<gene>
    <name evidence="1" type="ORF">LACBIDRAFT_301932</name>
</gene>
<evidence type="ECO:0000313" key="1">
    <source>
        <dbReference type="EMBL" id="EDR15494.1"/>
    </source>
</evidence>
<evidence type="ECO:0000313" key="2">
    <source>
        <dbReference type="Proteomes" id="UP000001194"/>
    </source>
</evidence>
<keyword evidence="2" id="KW-1185">Reference proteome</keyword>
<reference evidence="1 2" key="1">
    <citation type="journal article" date="2008" name="Nature">
        <title>The genome of Laccaria bicolor provides insights into mycorrhizal symbiosis.</title>
        <authorList>
            <person name="Martin F."/>
            <person name="Aerts A."/>
            <person name="Ahren D."/>
            <person name="Brun A."/>
            <person name="Danchin E.G.J."/>
            <person name="Duchaussoy F."/>
            <person name="Gibon J."/>
            <person name="Kohler A."/>
            <person name="Lindquist E."/>
            <person name="Pereda V."/>
            <person name="Salamov A."/>
            <person name="Shapiro H.J."/>
            <person name="Wuyts J."/>
            <person name="Blaudez D."/>
            <person name="Buee M."/>
            <person name="Brokstein P."/>
            <person name="Canbaeck B."/>
            <person name="Cohen D."/>
            <person name="Courty P.E."/>
            <person name="Coutinho P.M."/>
            <person name="Delaruelle C."/>
            <person name="Detter J.C."/>
            <person name="Deveau A."/>
            <person name="DiFazio S."/>
            <person name="Duplessis S."/>
            <person name="Fraissinet-Tachet L."/>
            <person name="Lucic E."/>
            <person name="Frey-Klett P."/>
            <person name="Fourrey C."/>
            <person name="Feussner I."/>
            <person name="Gay G."/>
            <person name="Grimwood J."/>
            <person name="Hoegger P.J."/>
            <person name="Jain P."/>
            <person name="Kilaru S."/>
            <person name="Labbe J."/>
            <person name="Lin Y.C."/>
            <person name="Legue V."/>
            <person name="Le Tacon F."/>
            <person name="Marmeisse R."/>
            <person name="Melayah D."/>
            <person name="Montanini B."/>
            <person name="Muratet M."/>
            <person name="Nehls U."/>
            <person name="Niculita-Hirzel H."/>
            <person name="Oudot-Le Secq M.P."/>
            <person name="Peter M."/>
            <person name="Quesneville H."/>
            <person name="Rajashekar B."/>
            <person name="Reich M."/>
            <person name="Rouhier N."/>
            <person name="Schmutz J."/>
            <person name="Yin T."/>
            <person name="Chalot M."/>
            <person name="Henrissat B."/>
            <person name="Kuees U."/>
            <person name="Lucas S."/>
            <person name="Van de Peer Y."/>
            <person name="Podila G.K."/>
            <person name="Polle A."/>
            <person name="Pukkila P.J."/>
            <person name="Richardson P.M."/>
            <person name="Rouze P."/>
            <person name="Sanders I.R."/>
            <person name="Stajich J.E."/>
            <person name="Tunlid A."/>
            <person name="Tuskan G."/>
            <person name="Grigoriev I.V."/>
        </authorList>
    </citation>
    <scope>NUCLEOTIDE SEQUENCE [LARGE SCALE GENOMIC DNA]</scope>
    <source>
        <strain evidence="2">S238N-H82 / ATCC MYA-4686</strain>
    </source>
</reference>
<protein>
    <submittedName>
        <fullName evidence="1">Predicted protein</fullName>
    </submittedName>
</protein>
<dbReference type="AlphaFoldDB" id="B0CPY4"/>
<dbReference type="EMBL" id="DS547091">
    <property type="protein sequence ID" value="EDR15494.1"/>
    <property type="molecule type" value="Genomic_DNA"/>
</dbReference>
<proteinExistence type="predicted"/>
<name>B0CPY4_LACBS</name>
<dbReference type="HOGENOM" id="CLU_1816114_0_0_1"/>
<dbReference type="InParanoid" id="B0CPY4"/>
<dbReference type="GeneID" id="6069730"/>
<accession>B0CPY4</accession>